<evidence type="ECO:0000256" key="1">
    <source>
        <dbReference type="ARBA" id="ARBA00004571"/>
    </source>
</evidence>
<dbReference type="GO" id="GO:0009279">
    <property type="term" value="C:cell outer membrane"/>
    <property type="evidence" value="ECO:0007669"/>
    <property type="project" value="UniProtKB-SubCell"/>
</dbReference>
<keyword evidence="8" id="KW-0626">Porin</keyword>
<evidence type="ECO:0000256" key="7">
    <source>
        <dbReference type="ARBA" id="ARBA00023065"/>
    </source>
</evidence>
<dbReference type="Pfam" id="PF13609">
    <property type="entry name" value="Porin_4"/>
    <property type="match status" value="1"/>
</dbReference>
<protein>
    <submittedName>
        <fullName evidence="13">Porin</fullName>
    </submittedName>
</protein>
<keyword evidence="9" id="KW-0472">Membrane</keyword>
<organism evidence="13 14">
    <name type="scientific">Paraburkholderia panacisoli</name>
    <dbReference type="NCBI Taxonomy" id="2603818"/>
    <lineage>
        <taxon>Bacteria</taxon>
        <taxon>Pseudomonadati</taxon>
        <taxon>Pseudomonadota</taxon>
        <taxon>Betaproteobacteria</taxon>
        <taxon>Burkholderiales</taxon>
        <taxon>Burkholderiaceae</taxon>
        <taxon>Paraburkholderia</taxon>
    </lineage>
</organism>
<keyword evidence="5" id="KW-0812">Transmembrane</keyword>
<dbReference type="InterPro" id="IPR050298">
    <property type="entry name" value="Gram-neg_bact_OMP"/>
</dbReference>
<feature type="signal peptide" evidence="11">
    <location>
        <begin position="1"/>
        <end position="20"/>
    </location>
</feature>
<evidence type="ECO:0000256" key="6">
    <source>
        <dbReference type="ARBA" id="ARBA00022729"/>
    </source>
</evidence>
<evidence type="ECO:0000256" key="9">
    <source>
        <dbReference type="ARBA" id="ARBA00023136"/>
    </source>
</evidence>
<keyword evidence="4" id="KW-1134">Transmembrane beta strand</keyword>
<feature type="domain" description="Porin" evidence="12">
    <location>
        <begin position="8"/>
        <end position="346"/>
    </location>
</feature>
<evidence type="ECO:0000256" key="11">
    <source>
        <dbReference type="SAM" id="SignalP"/>
    </source>
</evidence>
<dbReference type="Proteomes" id="UP000325273">
    <property type="component" value="Unassembled WGS sequence"/>
</dbReference>
<evidence type="ECO:0000256" key="8">
    <source>
        <dbReference type="ARBA" id="ARBA00023114"/>
    </source>
</evidence>
<proteinExistence type="predicted"/>
<gene>
    <name evidence="13" type="ORF">FVF58_47680</name>
</gene>
<dbReference type="SUPFAM" id="SSF56935">
    <property type="entry name" value="Porins"/>
    <property type="match status" value="1"/>
</dbReference>
<evidence type="ECO:0000259" key="12">
    <source>
        <dbReference type="Pfam" id="PF13609"/>
    </source>
</evidence>
<evidence type="ECO:0000313" key="14">
    <source>
        <dbReference type="Proteomes" id="UP000325273"/>
    </source>
</evidence>
<evidence type="ECO:0000256" key="4">
    <source>
        <dbReference type="ARBA" id="ARBA00022452"/>
    </source>
</evidence>
<evidence type="ECO:0000256" key="10">
    <source>
        <dbReference type="ARBA" id="ARBA00023237"/>
    </source>
</evidence>
<keyword evidence="7" id="KW-0406">Ion transport</keyword>
<dbReference type="CDD" id="cd00342">
    <property type="entry name" value="gram_neg_porins"/>
    <property type="match status" value="1"/>
</dbReference>
<keyword evidence="6 11" id="KW-0732">Signal</keyword>
<dbReference type="GO" id="GO:0006811">
    <property type="term" value="P:monoatomic ion transport"/>
    <property type="evidence" value="ECO:0007669"/>
    <property type="project" value="UniProtKB-KW"/>
</dbReference>
<evidence type="ECO:0000313" key="13">
    <source>
        <dbReference type="EMBL" id="KAA0997786.1"/>
    </source>
</evidence>
<dbReference type="GO" id="GO:0046930">
    <property type="term" value="C:pore complex"/>
    <property type="evidence" value="ECO:0007669"/>
    <property type="project" value="UniProtKB-KW"/>
</dbReference>
<dbReference type="EMBL" id="VTUZ01000073">
    <property type="protein sequence ID" value="KAA0997786.1"/>
    <property type="molecule type" value="Genomic_DNA"/>
</dbReference>
<evidence type="ECO:0000256" key="3">
    <source>
        <dbReference type="ARBA" id="ARBA00022448"/>
    </source>
</evidence>
<keyword evidence="10" id="KW-0998">Cell outer membrane</keyword>
<comment type="subcellular location">
    <subcellularLocation>
        <location evidence="1">Cell outer membrane</location>
        <topology evidence="1">Multi-pass membrane protein</topology>
    </subcellularLocation>
</comment>
<dbReference type="InterPro" id="IPR023614">
    <property type="entry name" value="Porin_dom_sf"/>
</dbReference>
<comment type="subunit">
    <text evidence="2">Homotrimer.</text>
</comment>
<keyword evidence="14" id="KW-1185">Reference proteome</keyword>
<evidence type="ECO:0000256" key="5">
    <source>
        <dbReference type="ARBA" id="ARBA00022692"/>
    </source>
</evidence>
<name>A0A5B0G306_9BURK</name>
<dbReference type="InterPro" id="IPR033900">
    <property type="entry name" value="Gram_neg_porin_domain"/>
</dbReference>
<feature type="chain" id="PRO_5023048572" evidence="11">
    <location>
        <begin position="21"/>
        <end position="374"/>
    </location>
</feature>
<dbReference type="Gene3D" id="2.40.160.10">
    <property type="entry name" value="Porin"/>
    <property type="match status" value="1"/>
</dbReference>
<dbReference type="PANTHER" id="PTHR34501">
    <property type="entry name" value="PROTEIN YDDL-RELATED"/>
    <property type="match status" value="1"/>
</dbReference>
<keyword evidence="3" id="KW-0813">Transport</keyword>
<dbReference type="GO" id="GO:0015288">
    <property type="term" value="F:porin activity"/>
    <property type="evidence" value="ECO:0007669"/>
    <property type="project" value="UniProtKB-KW"/>
</dbReference>
<accession>A0A5B0G306</accession>
<reference evidence="13 14" key="1">
    <citation type="submission" date="2019-08" db="EMBL/GenBank/DDBJ databases">
        <title>Paraburkholderia sp. DCY113.</title>
        <authorList>
            <person name="Kang J."/>
        </authorList>
    </citation>
    <scope>NUCLEOTIDE SEQUENCE [LARGE SCALE GENOMIC DNA]</scope>
    <source>
        <strain evidence="13 14">DCY113</strain>
    </source>
</reference>
<sequence>MRIKLRGVAALSVLANAVHAQSSLTLYGAIDNGLLYQSTSASSFSPKAPNNGAIWQDKDAGLYASYWGLKGIEDIGGGYEVNFKLQGAFSSSSGKFQLSDTTGVTAIFNQVAAIGILGPFGTVDVGRQYAPMIYAMVDTDVRAGEYFGSILTAWLSINQAAGWSGANSNLPIGALFDSNALVYQSPKFYGASFALEYAPGGVAGQVQGGTRESAVIRYSNYGLNVSAVYYNGHDTNPTSTSVPTGLGNNRFYYLGAMYRYRAMSASASYSVGKNPSNSTHVDIEMISGGLGYQFTPWLSVTSGYYHLRDRNNSANHSSEYSVGASYFLSKRTTAYLQVGYVDNKGTMSQWIAYGAPVAPGVSTTAAMIGIRHSF</sequence>
<comment type="caution">
    <text evidence="13">The sequence shown here is derived from an EMBL/GenBank/DDBJ whole genome shotgun (WGS) entry which is preliminary data.</text>
</comment>
<dbReference type="PANTHER" id="PTHR34501:SF9">
    <property type="entry name" value="MAJOR OUTER MEMBRANE PROTEIN P.IA"/>
    <property type="match status" value="1"/>
</dbReference>
<dbReference type="AlphaFoldDB" id="A0A5B0G306"/>
<evidence type="ECO:0000256" key="2">
    <source>
        <dbReference type="ARBA" id="ARBA00011233"/>
    </source>
</evidence>